<proteinExistence type="predicted"/>
<feature type="compositionally biased region" description="Polar residues" evidence="1">
    <location>
        <begin position="16"/>
        <end position="25"/>
    </location>
</feature>
<gene>
    <name evidence="2" type="ORF">AKO1_005998</name>
</gene>
<keyword evidence="3" id="KW-1185">Reference proteome</keyword>
<evidence type="ECO:0000313" key="3">
    <source>
        <dbReference type="Proteomes" id="UP001431209"/>
    </source>
</evidence>
<accession>A0AAW2YLA7</accession>
<name>A0AAW2YLA7_9EUKA</name>
<reference evidence="2 3" key="1">
    <citation type="submission" date="2024-03" db="EMBL/GenBank/DDBJ databases">
        <title>The Acrasis kona genome and developmental transcriptomes reveal deep origins of eukaryotic multicellular pathways.</title>
        <authorList>
            <person name="Sheikh S."/>
            <person name="Fu C.-J."/>
            <person name="Brown M.W."/>
            <person name="Baldauf S.L."/>
        </authorList>
    </citation>
    <scope>NUCLEOTIDE SEQUENCE [LARGE SCALE GENOMIC DNA]</scope>
    <source>
        <strain evidence="2 3">ATCC MYA-3509</strain>
    </source>
</reference>
<organism evidence="2 3">
    <name type="scientific">Acrasis kona</name>
    <dbReference type="NCBI Taxonomy" id="1008807"/>
    <lineage>
        <taxon>Eukaryota</taxon>
        <taxon>Discoba</taxon>
        <taxon>Heterolobosea</taxon>
        <taxon>Tetramitia</taxon>
        <taxon>Eutetramitia</taxon>
        <taxon>Acrasidae</taxon>
        <taxon>Acrasis</taxon>
    </lineage>
</organism>
<sequence>MNGDAVNSSPRDDSIQHLSDTQQPTQEEEMIQAITASKRIVRKRTAPTLNEPTSQAKEASSIESPTMLNDLITQSTQLVPEQLQAHTNTLPTNNEIVHHGNQQESLVLDANSITQESNHNQSHPMTDQHVSNMVEHAPNTHHDVMQQPEDPFVQPHHKDEESMVISPAIDCTIIDHTTIHDDRPLSTSHAVIVHDSQDEIDTCAPRHDDLIIDTHHVIESIREQAITMNTPIHLSTSDNHDNEKNPCSDVIDHIDRGEQSSVEKVHHDEHDPSTLESAAHSPIINQQQLITNQSSILQSLIRSRYCGNQIAQSLSNIHLVQSITRGHLCRKQGRIHCLLSELHHALELFQSSPSHDALINHVIPILDDVMSVDMNHCDGYAYHPIEYVIEWFKSDCELMNSIDSLACRHVHHHSESCCGVSFLQWNQIKFRFFVLKCLERGELLMRFEELLNGGVEGDVYYGQNCALFVSHALRNKLLDCLRILIGVKLVLSDRVYLMPA</sequence>
<protein>
    <submittedName>
        <fullName evidence="2">Uncharacterized protein</fullName>
    </submittedName>
</protein>
<dbReference type="EMBL" id="JAOPGA020000101">
    <property type="protein sequence ID" value="KAL0476812.1"/>
    <property type="molecule type" value="Genomic_DNA"/>
</dbReference>
<feature type="region of interest" description="Disordered" evidence="1">
    <location>
        <begin position="1"/>
        <end position="65"/>
    </location>
</feature>
<dbReference type="AlphaFoldDB" id="A0AAW2YLA7"/>
<evidence type="ECO:0000313" key="2">
    <source>
        <dbReference type="EMBL" id="KAL0476812.1"/>
    </source>
</evidence>
<dbReference type="Proteomes" id="UP001431209">
    <property type="component" value="Unassembled WGS sequence"/>
</dbReference>
<feature type="compositionally biased region" description="Polar residues" evidence="1">
    <location>
        <begin position="47"/>
        <end position="65"/>
    </location>
</feature>
<comment type="caution">
    <text evidence="2">The sequence shown here is derived from an EMBL/GenBank/DDBJ whole genome shotgun (WGS) entry which is preliminary data.</text>
</comment>
<evidence type="ECO:0000256" key="1">
    <source>
        <dbReference type="SAM" id="MobiDB-lite"/>
    </source>
</evidence>